<keyword evidence="2" id="KW-0238">DNA-binding</keyword>
<name>A0A5C8D8L6_9SPIR</name>
<dbReference type="CDD" id="cd11378">
    <property type="entry name" value="DUF296"/>
    <property type="match status" value="1"/>
</dbReference>
<feature type="domain" description="PPC" evidence="1">
    <location>
        <begin position="12"/>
        <end position="160"/>
    </location>
</feature>
<dbReference type="PANTHER" id="PTHR34988">
    <property type="entry name" value="PROTEIN, PUTATIVE-RELATED"/>
    <property type="match status" value="1"/>
</dbReference>
<dbReference type="SUPFAM" id="SSF117856">
    <property type="entry name" value="AF0104/ALDC/Ptd012-like"/>
    <property type="match status" value="1"/>
</dbReference>
<organism evidence="2 3">
    <name type="scientific">Brachyspira aalborgi</name>
    <dbReference type="NCBI Taxonomy" id="29522"/>
    <lineage>
        <taxon>Bacteria</taxon>
        <taxon>Pseudomonadati</taxon>
        <taxon>Spirochaetota</taxon>
        <taxon>Spirochaetia</taxon>
        <taxon>Brachyspirales</taxon>
        <taxon>Brachyspiraceae</taxon>
        <taxon>Brachyspira</taxon>
    </lineage>
</organism>
<comment type="caution">
    <text evidence="2">The sequence shown here is derived from an EMBL/GenBank/DDBJ whole genome shotgun (WGS) entry which is preliminary data.</text>
</comment>
<dbReference type="Proteomes" id="UP000324638">
    <property type="component" value="Unassembled WGS sequence"/>
</dbReference>
<accession>A0A5C8D8L6</accession>
<evidence type="ECO:0000313" key="2">
    <source>
        <dbReference type="EMBL" id="TXJ21556.1"/>
    </source>
</evidence>
<protein>
    <submittedName>
        <fullName evidence="2">DNA-binding protein</fullName>
    </submittedName>
</protein>
<dbReference type="PROSITE" id="PS51742">
    <property type="entry name" value="PPC"/>
    <property type="match status" value="1"/>
</dbReference>
<dbReference type="AlphaFoldDB" id="A0A5C8D8L6"/>
<dbReference type="GO" id="GO:0003677">
    <property type="term" value="F:DNA binding"/>
    <property type="evidence" value="ECO:0007669"/>
    <property type="project" value="UniProtKB-KW"/>
</dbReference>
<dbReference type="PANTHER" id="PTHR34988:SF1">
    <property type="entry name" value="DNA-BINDING PROTEIN"/>
    <property type="match status" value="1"/>
</dbReference>
<evidence type="ECO:0000313" key="3">
    <source>
        <dbReference type="Proteomes" id="UP000324638"/>
    </source>
</evidence>
<proteinExistence type="predicted"/>
<dbReference type="RefSeq" id="WP_147739474.1">
    <property type="nucleotide sequence ID" value="NZ_SAXU01000001.1"/>
</dbReference>
<dbReference type="EMBL" id="SAXU01000001">
    <property type="protein sequence ID" value="TXJ21556.1"/>
    <property type="molecule type" value="Genomic_DNA"/>
</dbReference>
<dbReference type="Gene3D" id="3.30.1330.80">
    <property type="entry name" value="Hypothetical protein, similar to alpha- acetolactate decarboxylase, domain 2"/>
    <property type="match status" value="1"/>
</dbReference>
<dbReference type="InterPro" id="IPR005175">
    <property type="entry name" value="PPC_dom"/>
</dbReference>
<sequence length="161" mass="17775">MQNEIRFDSALGEIKRVAIGRLKPGSDIMTGIEIVAKNNGFKVAFVSCGLGLLRQASYLLPIDSDKNKKLGVVYGDPIIVNERAEVLGMQGTIFRLENGDYASHIHYHMARKDGTIVGGHLTKGGNIVMATLDFVLCEVSNVNIIREYDEETDFVMMKVVK</sequence>
<evidence type="ECO:0000259" key="1">
    <source>
        <dbReference type="PROSITE" id="PS51742"/>
    </source>
</evidence>
<dbReference type="Pfam" id="PF03479">
    <property type="entry name" value="PCC"/>
    <property type="match status" value="1"/>
</dbReference>
<gene>
    <name evidence="2" type="ORF">EPJ79_10675</name>
</gene>
<reference evidence="2 3" key="1">
    <citation type="journal article" date="1992" name="Lakartidningen">
        <title>[Penicillin V and not amoxicillin is the first choice preparation in acute otitis].</title>
        <authorList>
            <person name="Kamme C."/>
            <person name="Lundgren K."/>
            <person name="Prellner K."/>
        </authorList>
    </citation>
    <scope>NUCLEOTIDE SEQUENCE [LARGE SCALE GENOMIC DNA]</scope>
    <source>
        <strain evidence="2 3">513A</strain>
    </source>
</reference>